<dbReference type="InterPro" id="IPR050263">
    <property type="entry name" value="Bact_Fimbrial_Adh_Pro"/>
</dbReference>
<dbReference type="Pfam" id="PF00419">
    <property type="entry name" value="Fimbrial"/>
    <property type="match status" value="1"/>
</dbReference>
<keyword evidence="3" id="KW-0281">Fimbrium</keyword>
<feature type="signal peptide" evidence="4">
    <location>
        <begin position="1"/>
        <end position="25"/>
    </location>
</feature>
<keyword evidence="4" id="KW-0732">Signal</keyword>
<dbReference type="PANTHER" id="PTHR33420:SF14">
    <property type="entry name" value="TYPE 1 FIMBRIN D-MANNOSE SPECIFIC ADHESIN"/>
    <property type="match status" value="1"/>
</dbReference>
<name>A0ABX8N4V8_9PSED</name>
<evidence type="ECO:0000256" key="3">
    <source>
        <dbReference type="ARBA" id="ARBA00023263"/>
    </source>
</evidence>
<protein>
    <submittedName>
        <fullName evidence="6">Type 1 fimbrial protein</fullName>
    </submittedName>
</protein>
<accession>A0ABX8N4V8</accession>
<dbReference type="PANTHER" id="PTHR33420">
    <property type="entry name" value="FIMBRIAL SUBUNIT ELFA-RELATED"/>
    <property type="match status" value="1"/>
</dbReference>
<feature type="chain" id="PRO_5045856033" evidence="4">
    <location>
        <begin position="26"/>
        <end position="354"/>
    </location>
</feature>
<evidence type="ECO:0000259" key="5">
    <source>
        <dbReference type="Pfam" id="PF00419"/>
    </source>
</evidence>
<dbReference type="RefSeq" id="WP_217840277.1">
    <property type="nucleotide sequence ID" value="NZ_CP077076.1"/>
</dbReference>
<gene>
    <name evidence="6" type="ORF">KSS94_22645</name>
</gene>
<evidence type="ECO:0000256" key="2">
    <source>
        <dbReference type="ARBA" id="ARBA00006671"/>
    </source>
</evidence>
<evidence type="ECO:0000256" key="1">
    <source>
        <dbReference type="ARBA" id="ARBA00004561"/>
    </source>
</evidence>
<evidence type="ECO:0000313" key="7">
    <source>
        <dbReference type="Proteomes" id="UP001046350"/>
    </source>
</evidence>
<comment type="similarity">
    <text evidence="2">Belongs to the fimbrial protein family.</text>
</comment>
<reference evidence="6" key="1">
    <citation type="journal article" date="2021" name="Microorganisms">
        <title>The Ever-Expanding Pseudomonas Genus: Description of 43 New Species and Partition of the Pseudomonas putida Group.</title>
        <authorList>
            <person name="Girard L."/>
            <person name="Lood C."/>
            <person name="Hofte M."/>
            <person name="Vandamme P."/>
            <person name="Rokni-Zadeh H."/>
            <person name="van Noort V."/>
            <person name="Lavigne R."/>
            <person name="De Mot R."/>
        </authorList>
    </citation>
    <scope>NUCLEOTIDE SEQUENCE</scope>
    <source>
        <strain evidence="6">COW40</strain>
    </source>
</reference>
<comment type="subcellular location">
    <subcellularLocation>
        <location evidence="1">Fimbrium</location>
    </subcellularLocation>
</comment>
<feature type="domain" description="Fimbrial-type adhesion" evidence="5">
    <location>
        <begin position="217"/>
        <end position="354"/>
    </location>
</feature>
<keyword evidence="7" id="KW-1185">Reference proteome</keyword>
<organism evidence="6 7">
    <name type="scientific">Pseudomonas fakonensis</name>
    <dbReference type="NCBI Taxonomy" id="2842355"/>
    <lineage>
        <taxon>Bacteria</taxon>
        <taxon>Pseudomonadati</taxon>
        <taxon>Pseudomonadota</taxon>
        <taxon>Gammaproteobacteria</taxon>
        <taxon>Pseudomonadales</taxon>
        <taxon>Pseudomonadaceae</taxon>
        <taxon>Pseudomonas</taxon>
    </lineage>
</organism>
<dbReference type="Proteomes" id="UP001046350">
    <property type="component" value="Chromosome"/>
</dbReference>
<evidence type="ECO:0000313" key="6">
    <source>
        <dbReference type="EMBL" id="QXH50713.1"/>
    </source>
</evidence>
<evidence type="ECO:0000256" key="4">
    <source>
        <dbReference type="SAM" id="SignalP"/>
    </source>
</evidence>
<sequence>MRSYYKRMVRCGLAVLLWGPLNAWACNFPAGFLFRQEVHPGDLYVGRDVPEGAVIKAWTFESARFNPTHIGCPVGSFFTVGTPLAKIVNSPLVPPGEVILQSRIPGIGIVVSAHMTGGSFLDHWSFVPAQGYQGFGVPHSVTFVGTPTDPRNANIISTRLYYRIIKIGPIEPDMGPQPLAGHTLAEFNHAGSGKVLEMVLASGSINVAMCGLPGAPGTQVTVPMGAWRTNQFSGEGSYTDAKAFIVPLQACQGGSLPGNQQFAHLRLDPRNGSSVLDAQRGLLGLNSDSDAKGVAVQVLKADLTPMPLTQEVQMVRMQNGDIQIPMGARYIQTGKDAPVGGVANASVGFTLTYK</sequence>
<proteinExistence type="inferred from homology"/>
<dbReference type="InterPro" id="IPR000259">
    <property type="entry name" value="Adhesion_dom_fimbrial"/>
</dbReference>
<dbReference type="EMBL" id="CP077076">
    <property type="protein sequence ID" value="QXH50713.1"/>
    <property type="molecule type" value="Genomic_DNA"/>
</dbReference>